<sequence length="134" mass="15647">MCYGKPSCRTCCRGARSAYKGMEDSLREPRMTKCKFFNRNFIYCWPIRIVLIYLKLFKKTELSKDTVPTYTNGFFLLLLLLFYSSSSFSSSFSFSFKVICRSLLASLGNAMYMFKESFPMFNIDQLLLLILKTD</sequence>
<dbReference type="EMBL" id="HBUF01346214">
    <property type="protein sequence ID" value="CAG6709579.1"/>
    <property type="molecule type" value="Transcribed_RNA"/>
</dbReference>
<proteinExistence type="predicted"/>
<accession>A0A8D8URS5</accession>
<keyword evidence="1" id="KW-0472">Membrane</keyword>
<dbReference type="EMBL" id="HBUF01346217">
    <property type="protein sequence ID" value="CAG6709582.1"/>
    <property type="molecule type" value="Transcribed_RNA"/>
</dbReference>
<dbReference type="AlphaFoldDB" id="A0A8D8URS5"/>
<evidence type="ECO:0000313" key="2">
    <source>
        <dbReference type="EMBL" id="CAG6709582.1"/>
    </source>
</evidence>
<keyword evidence="1" id="KW-0812">Transmembrane</keyword>
<feature type="transmembrane region" description="Helical" evidence="1">
    <location>
        <begin position="74"/>
        <end position="96"/>
    </location>
</feature>
<feature type="transmembrane region" description="Helical" evidence="1">
    <location>
        <begin position="36"/>
        <end position="54"/>
    </location>
</feature>
<keyword evidence="1" id="KW-1133">Transmembrane helix</keyword>
<protein>
    <submittedName>
        <fullName evidence="2">Uncharacterized protein</fullName>
    </submittedName>
</protein>
<organism evidence="2">
    <name type="scientific">Cacopsylla melanoneura</name>
    <dbReference type="NCBI Taxonomy" id="428564"/>
    <lineage>
        <taxon>Eukaryota</taxon>
        <taxon>Metazoa</taxon>
        <taxon>Ecdysozoa</taxon>
        <taxon>Arthropoda</taxon>
        <taxon>Hexapoda</taxon>
        <taxon>Insecta</taxon>
        <taxon>Pterygota</taxon>
        <taxon>Neoptera</taxon>
        <taxon>Paraneoptera</taxon>
        <taxon>Hemiptera</taxon>
        <taxon>Sternorrhyncha</taxon>
        <taxon>Psylloidea</taxon>
        <taxon>Psyllidae</taxon>
        <taxon>Psyllinae</taxon>
        <taxon>Cacopsylla</taxon>
    </lineage>
</organism>
<dbReference type="EMBL" id="HBUF01346215">
    <property type="protein sequence ID" value="CAG6709580.1"/>
    <property type="molecule type" value="Transcribed_RNA"/>
</dbReference>
<evidence type="ECO:0000256" key="1">
    <source>
        <dbReference type="SAM" id="Phobius"/>
    </source>
</evidence>
<reference evidence="2" key="1">
    <citation type="submission" date="2021-05" db="EMBL/GenBank/DDBJ databases">
        <authorList>
            <person name="Alioto T."/>
            <person name="Alioto T."/>
            <person name="Gomez Garrido J."/>
        </authorList>
    </citation>
    <scope>NUCLEOTIDE SEQUENCE</scope>
</reference>
<name>A0A8D8URS5_9HEMI</name>
<dbReference type="EMBL" id="HBUF01346216">
    <property type="protein sequence ID" value="CAG6709581.1"/>
    <property type="molecule type" value="Transcribed_RNA"/>
</dbReference>